<evidence type="ECO:0000256" key="2">
    <source>
        <dbReference type="ARBA" id="ARBA00013194"/>
    </source>
</evidence>
<evidence type="ECO:0000259" key="7">
    <source>
        <dbReference type="PROSITE" id="PS50198"/>
    </source>
</evidence>
<dbReference type="Gene3D" id="3.10.50.40">
    <property type="match status" value="1"/>
</dbReference>
<dbReference type="GO" id="GO:0003755">
    <property type="term" value="F:peptidyl-prolyl cis-trans isomerase activity"/>
    <property type="evidence" value="ECO:0007669"/>
    <property type="project" value="UniProtKB-KW"/>
</dbReference>
<dbReference type="PANTHER" id="PTHR47245:SF1">
    <property type="entry name" value="FOLDASE PROTEIN PRSA"/>
    <property type="match status" value="1"/>
</dbReference>
<name>A0A3Q8X6U1_9BACL</name>
<dbReference type="InterPro" id="IPR027304">
    <property type="entry name" value="Trigger_fact/SurA_dom_sf"/>
</dbReference>
<evidence type="ECO:0000256" key="6">
    <source>
        <dbReference type="PROSITE-ProRule" id="PRU00278"/>
    </source>
</evidence>
<dbReference type="InterPro" id="IPR050245">
    <property type="entry name" value="PrsA_foldase"/>
</dbReference>
<reference evidence="9" key="1">
    <citation type="submission" date="2018-12" db="EMBL/GenBank/DDBJ databases">
        <title>Genome sequence of Peanibacillus sp.</title>
        <authorList>
            <person name="Subramani G."/>
            <person name="Srinivasan S."/>
            <person name="Kim M.K."/>
        </authorList>
    </citation>
    <scope>NUCLEOTIDE SEQUENCE [LARGE SCALE GENOMIC DNA]</scope>
    <source>
        <strain evidence="9">18JY67-1</strain>
    </source>
</reference>
<keyword evidence="9" id="KW-1185">Reference proteome</keyword>
<keyword evidence="4 6" id="KW-0697">Rotamase</keyword>
<dbReference type="Pfam" id="PF13616">
    <property type="entry name" value="Rotamase_3"/>
    <property type="match status" value="1"/>
</dbReference>
<proteinExistence type="predicted"/>
<dbReference type="SUPFAM" id="SSF54534">
    <property type="entry name" value="FKBP-like"/>
    <property type="match status" value="1"/>
</dbReference>
<comment type="catalytic activity">
    <reaction evidence="1">
        <text>[protein]-peptidylproline (omega=180) = [protein]-peptidylproline (omega=0)</text>
        <dbReference type="Rhea" id="RHEA:16237"/>
        <dbReference type="Rhea" id="RHEA-COMP:10747"/>
        <dbReference type="Rhea" id="RHEA-COMP:10748"/>
        <dbReference type="ChEBI" id="CHEBI:83833"/>
        <dbReference type="ChEBI" id="CHEBI:83834"/>
        <dbReference type="EC" id="5.2.1.8"/>
    </reaction>
</comment>
<dbReference type="PROSITE" id="PS50198">
    <property type="entry name" value="PPIC_PPIASE_2"/>
    <property type="match status" value="1"/>
</dbReference>
<accession>A0A3Q8X6U1</accession>
<organism evidence="8 9">
    <name type="scientific">Paenibacillus albus</name>
    <dbReference type="NCBI Taxonomy" id="2495582"/>
    <lineage>
        <taxon>Bacteria</taxon>
        <taxon>Bacillati</taxon>
        <taxon>Bacillota</taxon>
        <taxon>Bacilli</taxon>
        <taxon>Bacillales</taxon>
        <taxon>Paenibacillaceae</taxon>
        <taxon>Paenibacillus</taxon>
    </lineage>
</organism>
<keyword evidence="3" id="KW-0732">Signal</keyword>
<dbReference type="KEGG" id="palb:EJC50_19830"/>
<dbReference type="SUPFAM" id="SSF109998">
    <property type="entry name" value="Triger factor/SurA peptide-binding domain-like"/>
    <property type="match status" value="1"/>
</dbReference>
<sequence>MNDRDPIAVSVNDKEWRLRDVLKFATIEGRLFAVDDTVRSAVIIEFAEKNEISVEEQEWIDEANELRKRKGLYSAAETMEWLNRRGLDKNDLFEAAKLLLLTEKAKRIVASEERIEAYFWDNRMAFDRANVSQLIALGKDQAQELLFQLEEGISFYALAQTYCCSDSSKYNGGYIGWIGRTQLSGEEEASVFAAEAKQTVGPFPFGSYYRLLHVWEVRPAELTEETRMAIADALFEAWLKEAITNARVDIGLWGYLAGEQV</sequence>
<evidence type="ECO:0000256" key="1">
    <source>
        <dbReference type="ARBA" id="ARBA00000971"/>
    </source>
</evidence>
<dbReference type="EC" id="5.2.1.8" evidence="2"/>
<evidence type="ECO:0000256" key="4">
    <source>
        <dbReference type="ARBA" id="ARBA00023110"/>
    </source>
</evidence>
<feature type="domain" description="PpiC" evidence="7">
    <location>
        <begin position="126"/>
        <end position="216"/>
    </location>
</feature>
<protein>
    <recommendedName>
        <fullName evidence="2">peptidylprolyl isomerase</fullName>
        <ecNumber evidence="2">5.2.1.8</ecNumber>
    </recommendedName>
</protein>
<dbReference type="InterPro" id="IPR000297">
    <property type="entry name" value="PPIase_PpiC"/>
</dbReference>
<evidence type="ECO:0000313" key="8">
    <source>
        <dbReference type="EMBL" id="AZN41675.1"/>
    </source>
</evidence>
<dbReference type="Proteomes" id="UP000272528">
    <property type="component" value="Chromosome"/>
</dbReference>
<gene>
    <name evidence="8" type="ORF">EJC50_19830</name>
</gene>
<evidence type="ECO:0000256" key="3">
    <source>
        <dbReference type="ARBA" id="ARBA00022729"/>
    </source>
</evidence>
<evidence type="ECO:0000256" key="5">
    <source>
        <dbReference type="ARBA" id="ARBA00023235"/>
    </source>
</evidence>
<keyword evidence="5 6" id="KW-0413">Isomerase</keyword>
<dbReference type="EMBL" id="CP034437">
    <property type="protein sequence ID" value="AZN41675.1"/>
    <property type="molecule type" value="Genomic_DNA"/>
</dbReference>
<dbReference type="AlphaFoldDB" id="A0A3Q8X6U1"/>
<evidence type="ECO:0000313" key="9">
    <source>
        <dbReference type="Proteomes" id="UP000272528"/>
    </source>
</evidence>
<dbReference type="RefSeq" id="WP_126017381.1">
    <property type="nucleotide sequence ID" value="NZ_CP034437.1"/>
</dbReference>
<dbReference type="PANTHER" id="PTHR47245">
    <property type="entry name" value="PEPTIDYLPROLYL ISOMERASE"/>
    <property type="match status" value="1"/>
</dbReference>
<dbReference type="InterPro" id="IPR046357">
    <property type="entry name" value="PPIase_dom_sf"/>
</dbReference>
<dbReference type="OrthoDB" id="2585872at2"/>